<name>A0A401ISM0_9LACO</name>
<dbReference type="GO" id="GO:0016887">
    <property type="term" value="F:ATP hydrolysis activity"/>
    <property type="evidence" value="ECO:0007669"/>
    <property type="project" value="TreeGrafter"/>
</dbReference>
<dbReference type="InterPro" id="IPR001650">
    <property type="entry name" value="Helicase_C-like"/>
</dbReference>
<keyword evidence="5" id="KW-0347">Helicase</keyword>
<sequence length="702" mass="78260">MDAFSLLQRDLQHYIYQQGWSALTKIQAAAIKYVHQTSDNLILAAPTAAGKTEAAFLPAINAVSDWQHGIKILYVSPLVALINDQFSRVSQLCRALEIPVNRWHGEVSRTSKVKLLQDPRGILLITPESLEALLDLHPEDCSVLFASLEWVLVDEIHSFLGNNRGIQLQSLLERLQHYTQQSPRYLGMSATITKTDSTALKQMFGNDRPTKILLDRGQNQLEVSVDYFAEDLEHNAPEALTRIYQLSQKETMLVFPNSRRNVEYLASNLQQLGSEHHSSVRYFTHHAALTKADRSRIEHFAKGARQSLFTICATSTLELGIDIGAVDSVVQYNAPYSVARLAQRLGRSGRQTKKSRLHFIATELWSLLQGLATIQLYQRGALDAATVISKPYDVFAHQLLALLLERNGIDLAEFKRLPRLFKAWSWISDAEFLELTESLLEEGYLERLGPEMICGTNAEKLMHGADFFAQFATAQNFAVVAGDKKVGELPLTNELEPGSSFILNAKAWVVTRVIVPTHKIYVEPTVAADVMDFGSGGGEVSQLVRQEMLSLLEAGPGLKVGPDAANILADLKAEVLAENGSPFVSEENNLRTFCGTKINRTLQLMFSSLLDRQISFTDKTTTFHLPEEIDVAKLLQAVLNISWEPGNLRGYLAGHPHVVARLLAENKYQVLLPQTLKIEYVLANLVDLPLAYQALQTIAERI</sequence>
<dbReference type="PANTHER" id="PTHR47962">
    <property type="entry name" value="ATP-DEPENDENT HELICASE LHR-RELATED-RELATED"/>
    <property type="match status" value="1"/>
</dbReference>
<dbReference type="InterPro" id="IPR052511">
    <property type="entry name" value="ATP-dep_Helicase"/>
</dbReference>
<dbReference type="InterPro" id="IPR014001">
    <property type="entry name" value="Helicase_ATP-bd"/>
</dbReference>
<dbReference type="Gene3D" id="3.40.50.300">
    <property type="entry name" value="P-loop containing nucleotide triphosphate hydrolases"/>
    <property type="match status" value="2"/>
</dbReference>
<dbReference type="SMART" id="SM00487">
    <property type="entry name" value="DEXDc"/>
    <property type="match status" value="1"/>
</dbReference>
<keyword evidence="2" id="KW-0067">ATP-binding</keyword>
<gene>
    <name evidence="5" type="primary">lhr</name>
    <name evidence="5" type="ORF">LFYK43_09880</name>
</gene>
<proteinExistence type="predicted"/>
<dbReference type="AlphaFoldDB" id="A0A401ISM0"/>
<dbReference type="EMBL" id="BFFP01000013">
    <property type="protein sequence ID" value="GBG94529.1"/>
    <property type="molecule type" value="Genomic_DNA"/>
</dbReference>
<dbReference type="Pfam" id="PF00270">
    <property type="entry name" value="DEAD"/>
    <property type="match status" value="1"/>
</dbReference>
<evidence type="ECO:0000259" key="3">
    <source>
        <dbReference type="PROSITE" id="PS51192"/>
    </source>
</evidence>
<keyword evidence="6" id="KW-1185">Reference proteome</keyword>
<reference evidence="5 6" key="1">
    <citation type="journal article" date="2019" name="Int. J. Syst. Evol. Microbiol.">
        <title>Lactobacillus salitolerans sp. nov., a novel lactic acid bacterium isolated from spent mushroom substrates.</title>
        <authorList>
            <person name="Tohno M."/>
            <person name="Tanizawa Y."/>
            <person name="Kojima Y."/>
            <person name="Sakamoto M."/>
            <person name="Nakamura Y."/>
            <person name="Ohkuma M."/>
            <person name="Kobayashi H."/>
        </authorList>
    </citation>
    <scope>NUCLEOTIDE SEQUENCE [LARGE SCALE GENOMIC DNA]</scope>
    <source>
        <strain evidence="5 6">YK43</strain>
    </source>
</reference>
<dbReference type="SUPFAM" id="SSF52540">
    <property type="entry name" value="P-loop containing nucleoside triphosphate hydrolases"/>
    <property type="match status" value="1"/>
</dbReference>
<dbReference type="InterPro" id="IPR027417">
    <property type="entry name" value="P-loop_NTPase"/>
</dbReference>
<dbReference type="GO" id="GO:0005524">
    <property type="term" value="F:ATP binding"/>
    <property type="evidence" value="ECO:0007669"/>
    <property type="project" value="UniProtKB-KW"/>
</dbReference>
<feature type="domain" description="Helicase C-terminal" evidence="4">
    <location>
        <begin position="239"/>
        <end position="395"/>
    </location>
</feature>
<dbReference type="RefSeq" id="WP_124976016.1">
    <property type="nucleotide sequence ID" value="NZ_BFFP01000013.1"/>
</dbReference>
<keyword evidence="5" id="KW-0378">Hydrolase</keyword>
<evidence type="ECO:0000313" key="5">
    <source>
        <dbReference type="EMBL" id="GBG94529.1"/>
    </source>
</evidence>
<dbReference type="GO" id="GO:0004386">
    <property type="term" value="F:helicase activity"/>
    <property type="evidence" value="ECO:0007669"/>
    <property type="project" value="UniProtKB-KW"/>
</dbReference>
<evidence type="ECO:0000259" key="4">
    <source>
        <dbReference type="PROSITE" id="PS51194"/>
    </source>
</evidence>
<dbReference type="Pfam" id="PF00271">
    <property type="entry name" value="Helicase_C"/>
    <property type="match status" value="1"/>
</dbReference>
<keyword evidence="1" id="KW-0547">Nucleotide-binding</keyword>
<accession>A0A401ISM0</accession>
<comment type="caution">
    <text evidence="5">The sequence shown here is derived from an EMBL/GenBank/DDBJ whole genome shotgun (WGS) entry which is preliminary data.</text>
</comment>
<dbReference type="InterPro" id="IPR011545">
    <property type="entry name" value="DEAD/DEAH_box_helicase_dom"/>
</dbReference>
<evidence type="ECO:0000313" key="6">
    <source>
        <dbReference type="Proteomes" id="UP000286848"/>
    </source>
</evidence>
<dbReference type="OrthoDB" id="9774462at2"/>
<dbReference type="PROSITE" id="PS51194">
    <property type="entry name" value="HELICASE_CTER"/>
    <property type="match status" value="1"/>
</dbReference>
<dbReference type="GO" id="GO:0003677">
    <property type="term" value="F:DNA binding"/>
    <property type="evidence" value="ECO:0007669"/>
    <property type="project" value="TreeGrafter"/>
</dbReference>
<dbReference type="Proteomes" id="UP000286848">
    <property type="component" value="Unassembled WGS sequence"/>
</dbReference>
<dbReference type="PROSITE" id="PS51192">
    <property type="entry name" value="HELICASE_ATP_BIND_1"/>
    <property type="match status" value="1"/>
</dbReference>
<dbReference type="SMART" id="SM00490">
    <property type="entry name" value="HELICc"/>
    <property type="match status" value="1"/>
</dbReference>
<evidence type="ECO:0000256" key="2">
    <source>
        <dbReference type="ARBA" id="ARBA00022840"/>
    </source>
</evidence>
<dbReference type="PANTHER" id="PTHR47962:SF5">
    <property type="entry name" value="ATP-DEPENDENT HELICASE LHR-RELATED"/>
    <property type="match status" value="1"/>
</dbReference>
<protein>
    <submittedName>
        <fullName evidence="5">ATP-dependent helicase</fullName>
    </submittedName>
</protein>
<feature type="domain" description="Helicase ATP-binding" evidence="3">
    <location>
        <begin position="32"/>
        <end position="210"/>
    </location>
</feature>
<evidence type="ECO:0000256" key="1">
    <source>
        <dbReference type="ARBA" id="ARBA00022741"/>
    </source>
</evidence>
<organism evidence="5 6">
    <name type="scientific">Ligilactobacillus salitolerans</name>
    <dbReference type="NCBI Taxonomy" id="1808352"/>
    <lineage>
        <taxon>Bacteria</taxon>
        <taxon>Bacillati</taxon>
        <taxon>Bacillota</taxon>
        <taxon>Bacilli</taxon>
        <taxon>Lactobacillales</taxon>
        <taxon>Lactobacillaceae</taxon>
        <taxon>Ligilactobacillus</taxon>
    </lineage>
</organism>